<protein>
    <submittedName>
        <fullName evidence="2">Uncharacterized protein</fullName>
    </submittedName>
</protein>
<keyword evidence="1" id="KW-0732">Signal</keyword>
<feature type="signal peptide" evidence="1">
    <location>
        <begin position="1"/>
        <end position="22"/>
    </location>
</feature>
<evidence type="ECO:0000256" key="1">
    <source>
        <dbReference type="SAM" id="SignalP"/>
    </source>
</evidence>
<feature type="chain" id="PRO_5042069973" evidence="1">
    <location>
        <begin position="23"/>
        <end position="108"/>
    </location>
</feature>
<proteinExistence type="predicted"/>
<dbReference type="Proteomes" id="UP001216150">
    <property type="component" value="Unassembled WGS sequence"/>
</dbReference>
<keyword evidence="3" id="KW-1185">Reference proteome</keyword>
<gene>
    <name evidence="2" type="ORF">N7450_002061</name>
</gene>
<dbReference type="AlphaFoldDB" id="A0AAD6DV48"/>
<accession>A0AAD6DV48</accession>
<name>A0AAD6DV48_9EURO</name>
<evidence type="ECO:0000313" key="3">
    <source>
        <dbReference type="Proteomes" id="UP001216150"/>
    </source>
</evidence>
<evidence type="ECO:0000313" key="2">
    <source>
        <dbReference type="EMBL" id="KAJ5595603.1"/>
    </source>
</evidence>
<reference evidence="2 3" key="1">
    <citation type="journal article" date="2023" name="IMA Fungus">
        <title>Comparative genomic study of the Penicillium genus elucidates a diverse pangenome and 15 lateral gene transfer events.</title>
        <authorList>
            <person name="Petersen C."/>
            <person name="Sorensen T."/>
            <person name="Nielsen M.R."/>
            <person name="Sondergaard T.E."/>
            <person name="Sorensen J.L."/>
            <person name="Fitzpatrick D.A."/>
            <person name="Frisvad J.C."/>
            <person name="Nielsen K.L."/>
        </authorList>
    </citation>
    <scope>NUCLEOTIDE SEQUENCE [LARGE SCALE GENOMIC DNA]</scope>
    <source>
        <strain evidence="2 3">IBT 29057</strain>
    </source>
</reference>
<organism evidence="2 3">
    <name type="scientific">Penicillium hetheringtonii</name>
    <dbReference type="NCBI Taxonomy" id="911720"/>
    <lineage>
        <taxon>Eukaryota</taxon>
        <taxon>Fungi</taxon>
        <taxon>Dikarya</taxon>
        <taxon>Ascomycota</taxon>
        <taxon>Pezizomycotina</taxon>
        <taxon>Eurotiomycetes</taxon>
        <taxon>Eurotiomycetidae</taxon>
        <taxon>Eurotiales</taxon>
        <taxon>Aspergillaceae</taxon>
        <taxon>Penicillium</taxon>
    </lineage>
</organism>
<sequence>MKLSDISLALSAIAPLVSVAVAGPQQAWLYCGSRLKDLDQAKYDPMMINIINSMGKIAYEQNVYDSLWVIGKDGEFLGWHSVCNYKDCSYQAGKPKDICASGSPGTLA</sequence>
<dbReference type="EMBL" id="JAQJAC010000002">
    <property type="protein sequence ID" value="KAJ5595603.1"/>
    <property type="molecule type" value="Genomic_DNA"/>
</dbReference>
<comment type="caution">
    <text evidence="2">The sequence shown here is derived from an EMBL/GenBank/DDBJ whole genome shotgun (WGS) entry which is preliminary data.</text>
</comment>